<evidence type="ECO:0000313" key="3">
    <source>
        <dbReference type="Proteomes" id="UP001327219"/>
    </source>
</evidence>
<feature type="transmembrane region" description="Helical" evidence="1">
    <location>
        <begin position="66"/>
        <end position="88"/>
    </location>
</feature>
<organism evidence="2 3">
    <name type="scientific">Candidatus Bandiella euplotis</name>
    <dbReference type="NCBI Taxonomy" id="1664265"/>
    <lineage>
        <taxon>Bacteria</taxon>
        <taxon>Pseudomonadati</taxon>
        <taxon>Pseudomonadota</taxon>
        <taxon>Alphaproteobacteria</taxon>
        <taxon>Rickettsiales</taxon>
        <taxon>Candidatus Midichloriaceae</taxon>
        <taxon>Candidatus Bandiella</taxon>
    </lineage>
</organism>
<protein>
    <submittedName>
        <fullName evidence="2">Uncharacterized protein</fullName>
    </submittedName>
</protein>
<gene>
    <name evidence="2" type="ORF">Bandiella_00260</name>
</gene>
<dbReference type="EMBL" id="CP110820">
    <property type="protein sequence ID" value="WPX96151.1"/>
    <property type="molecule type" value="Genomic_DNA"/>
</dbReference>
<dbReference type="Proteomes" id="UP001327219">
    <property type="component" value="Chromosome"/>
</dbReference>
<keyword evidence="3" id="KW-1185">Reference proteome</keyword>
<dbReference type="RefSeq" id="WP_323733060.1">
    <property type="nucleotide sequence ID" value="NZ_CP110820.1"/>
</dbReference>
<sequence length="97" mass="10553">MSEKIMNVLHVIPFFIIIALEVWSFMRKKSTKNQAGVNMSATFLLLSAVGIASGFGLHHSHSAGEIIGSCYVCFGYAAVLTVVAYRIMQDSKVAKKA</sequence>
<feature type="transmembrane region" description="Helical" evidence="1">
    <location>
        <begin position="37"/>
        <end position="60"/>
    </location>
</feature>
<evidence type="ECO:0000256" key="1">
    <source>
        <dbReference type="SAM" id="Phobius"/>
    </source>
</evidence>
<feature type="transmembrane region" description="Helical" evidence="1">
    <location>
        <begin position="6"/>
        <end position="25"/>
    </location>
</feature>
<keyword evidence="1" id="KW-0472">Membrane</keyword>
<accession>A0ABZ0ULM2</accession>
<name>A0ABZ0ULM2_9RICK</name>
<reference evidence="2 3" key="1">
    <citation type="submission" date="2022-11" db="EMBL/GenBank/DDBJ databases">
        <title>Host association and intracellularity evolved multiple times independently in the Rickettsiales.</title>
        <authorList>
            <person name="Castelli M."/>
            <person name="Nardi T."/>
            <person name="Gammuto L."/>
            <person name="Bellinzona G."/>
            <person name="Sabaneyeva E."/>
            <person name="Potekhin A."/>
            <person name="Serra V."/>
            <person name="Petroni G."/>
            <person name="Sassera D."/>
        </authorList>
    </citation>
    <scope>NUCLEOTIDE SEQUENCE [LARGE SCALE GENOMIC DNA]</scope>
    <source>
        <strain evidence="2 3">NDG2</strain>
    </source>
</reference>
<keyword evidence="1" id="KW-0812">Transmembrane</keyword>
<keyword evidence="1" id="KW-1133">Transmembrane helix</keyword>
<proteinExistence type="predicted"/>
<evidence type="ECO:0000313" key="2">
    <source>
        <dbReference type="EMBL" id="WPX96151.1"/>
    </source>
</evidence>